<sequence length="944" mass="106860">MQQVRGLPCPKAFEEGAQSEPAPNIARGVPPSGGTGWVHAGQALPPLAPIHKAQVNLKKLLLDENQKLAIKELYNTSQDIEFRYQMNDLQQQQHAGAKLQELELDQKCRSNLDNRWTAQHSFRWGQKQEQRRTLFQCSCGYHVQARQQQEANKGVNRKKEDWERRFPYPFTACPAHIEITERLSDGAISRIAGINKHNAHCQVAVLERIPPIPLHDHVYEVALEQLRNGASLTAIQEMNRKMIETKAYRDLKSFDPKTANVRYLFLPTDHTSLYRKASKELGYDPKVEPQYNVDDWLNVESQNFKPEIAEAVFHYSARAEAGDRFEICISTLEMDECAHKYAHHSQLVLDGTFGVCSSRLLLFIALSVDEDNKGFPIALFLFSAETGAKATHASYNTAILEKLIRTWKRRLDTKFGSFKPYSAITDTDTKERGALCWTNHRKKVLRCKASEFWKNYACDLLQKLEVDLIATVDYSVATNLLTKHQNLFDNLAVNLEAKRVCEAGLEHIRYLQNYWMSRPLWESWSECGRLAAAARIGIPIEGIIPTTNHLESFNAVLKRKYLPRYLRSGHRLCFDALILLLITQILPQIYHRRNAQREYRSWLVSRFHSSAGGQDLLLVQRRFHAEQNESARLLRCICWWPLDEERQKRALELLHLQRLSAIRRQDSSSGIAYIAQCNPTSGPTPYDVSISTTGIGSCSCGDFYNNGKACKHLRALRLVIDSWVVQGLVPTPFYYLPTFETARNIQQLATKVPSSSTEVLLEVPESERTEAQFDVDWTILQAFGGDTTVLGGVFDEELPENTGEANADGCSVSSEDSDDSVEITSVFPQAGITAQIMDRLAHEAKFLLPRLYGVQNTLSDLNAWPTSPELSELQVVIENLASQFSLLRNGTPSVVPPSANLLPVSGQSVLKEHTSPGRLKRKHRLLRAPSPEAMQKRKVSNSTM</sequence>
<evidence type="ECO:0000256" key="1">
    <source>
        <dbReference type="PROSITE-ProRule" id="PRU00325"/>
    </source>
</evidence>
<gene>
    <name evidence="4" type="ORF">C8R41DRAFT_923009</name>
</gene>
<evidence type="ECO:0000313" key="4">
    <source>
        <dbReference type="EMBL" id="KAJ4478011.1"/>
    </source>
</evidence>
<evidence type="ECO:0000313" key="5">
    <source>
        <dbReference type="Proteomes" id="UP001150217"/>
    </source>
</evidence>
<keyword evidence="5" id="KW-1185">Reference proteome</keyword>
<dbReference type="Proteomes" id="UP001150217">
    <property type="component" value="Unassembled WGS sequence"/>
</dbReference>
<reference evidence="4" key="1">
    <citation type="submission" date="2022-08" db="EMBL/GenBank/DDBJ databases">
        <title>A Global Phylogenomic Analysis of the Shiitake Genus Lentinula.</title>
        <authorList>
            <consortium name="DOE Joint Genome Institute"/>
            <person name="Sierra-Patev S."/>
            <person name="Min B."/>
            <person name="Naranjo-Ortiz M."/>
            <person name="Looney B."/>
            <person name="Konkel Z."/>
            <person name="Slot J.C."/>
            <person name="Sakamoto Y."/>
            <person name="Steenwyk J.L."/>
            <person name="Rokas A."/>
            <person name="Carro J."/>
            <person name="Camarero S."/>
            <person name="Ferreira P."/>
            <person name="Molpeceres G."/>
            <person name="Ruiz-Duenas F.J."/>
            <person name="Serrano A."/>
            <person name="Henrissat B."/>
            <person name="Drula E."/>
            <person name="Hughes K.W."/>
            <person name="Mata J.L."/>
            <person name="Ishikawa N.K."/>
            <person name="Vargas-Isla R."/>
            <person name="Ushijima S."/>
            <person name="Smith C.A."/>
            <person name="Ahrendt S."/>
            <person name="Andreopoulos W."/>
            <person name="He G."/>
            <person name="Labutti K."/>
            <person name="Lipzen A."/>
            <person name="Ng V."/>
            <person name="Riley R."/>
            <person name="Sandor L."/>
            <person name="Barry K."/>
            <person name="Martinez A.T."/>
            <person name="Xiao Y."/>
            <person name="Gibbons J.G."/>
            <person name="Terashima K."/>
            <person name="Grigoriev I.V."/>
            <person name="Hibbett D.S."/>
        </authorList>
    </citation>
    <scope>NUCLEOTIDE SEQUENCE</scope>
    <source>
        <strain evidence="4">RHP3577 ss4</strain>
    </source>
</reference>
<proteinExistence type="predicted"/>
<dbReference type="InterPro" id="IPR007527">
    <property type="entry name" value="Znf_SWIM"/>
</dbReference>
<organism evidence="4 5">
    <name type="scientific">Lentinula lateritia</name>
    <dbReference type="NCBI Taxonomy" id="40482"/>
    <lineage>
        <taxon>Eukaryota</taxon>
        <taxon>Fungi</taxon>
        <taxon>Dikarya</taxon>
        <taxon>Basidiomycota</taxon>
        <taxon>Agaricomycotina</taxon>
        <taxon>Agaricomycetes</taxon>
        <taxon>Agaricomycetidae</taxon>
        <taxon>Agaricales</taxon>
        <taxon>Marasmiineae</taxon>
        <taxon>Omphalotaceae</taxon>
        <taxon>Lentinula</taxon>
    </lineage>
</organism>
<feature type="region of interest" description="Disordered" evidence="2">
    <location>
        <begin position="1"/>
        <end position="37"/>
    </location>
</feature>
<keyword evidence="1" id="KW-0479">Metal-binding</keyword>
<comment type="caution">
    <text evidence="4">The sequence shown here is derived from an EMBL/GenBank/DDBJ whole genome shotgun (WGS) entry which is preliminary data.</text>
</comment>
<keyword evidence="1" id="KW-0863">Zinc-finger</keyword>
<dbReference type="PROSITE" id="PS50966">
    <property type="entry name" value="ZF_SWIM"/>
    <property type="match status" value="1"/>
</dbReference>
<accession>A0ABQ8V7B5</accession>
<dbReference type="EMBL" id="JANVFT010000066">
    <property type="protein sequence ID" value="KAJ4478011.1"/>
    <property type="molecule type" value="Genomic_DNA"/>
</dbReference>
<name>A0ABQ8V7B5_9AGAR</name>
<evidence type="ECO:0000259" key="3">
    <source>
        <dbReference type="PROSITE" id="PS50966"/>
    </source>
</evidence>
<feature type="domain" description="SWIM-type" evidence="3">
    <location>
        <begin position="686"/>
        <end position="721"/>
    </location>
</feature>
<protein>
    <recommendedName>
        <fullName evidence="3">SWIM-type domain-containing protein</fullName>
    </recommendedName>
</protein>
<evidence type="ECO:0000256" key="2">
    <source>
        <dbReference type="SAM" id="MobiDB-lite"/>
    </source>
</evidence>
<keyword evidence="1" id="KW-0862">Zinc</keyword>